<keyword evidence="2" id="KW-0472">Membrane</keyword>
<reference evidence="3 4" key="1">
    <citation type="journal article" name="Sci. Rep.">
        <title>Genome-scale phylogenetic analyses confirm Olpidium as the closest living zoosporic fungus to the non-flagellated, terrestrial fungi.</title>
        <authorList>
            <person name="Chang Y."/>
            <person name="Rochon D."/>
            <person name="Sekimoto S."/>
            <person name="Wang Y."/>
            <person name="Chovatia M."/>
            <person name="Sandor L."/>
            <person name="Salamov A."/>
            <person name="Grigoriev I.V."/>
            <person name="Stajich J.E."/>
            <person name="Spatafora J.W."/>
        </authorList>
    </citation>
    <scope>NUCLEOTIDE SEQUENCE [LARGE SCALE GENOMIC DNA]</scope>
    <source>
        <strain evidence="3">S191</strain>
    </source>
</reference>
<feature type="compositionally biased region" description="Basic residues" evidence="1">
    <location>
        <begin position="331"/>
        <end position="341"/>
    </location>
</feature>
<dbReference type="EMBL" id="JAEFCI010003457">
    <property type="protein sequence ID" value="KAG5461564.1"/>
    <property type="molecule type" value="Genomic_DNA"/>
</dbReference>
<feature type="compositionally biased region" description="Low complexity" evidence="1">
    <location>
        <begin position="343"/>
        <end position="352"/>
    </location>
</feature>
<feature type="region of interest" description="Disordered" evidence="1">
    <location>
        <begin position="429"/>
        <end position="457"/>
    </location>
</feature>
<evidence type="ECO:0000313" key="4">
    <source>
        <dbReference type="Proteomes" id="UP000673691"/>
    </source>
</evidence>
<feature type="compositionally biased region" description="Basic and acidic residues" evidence="1">
    <location>
        <begin position="447"/>
        <end position="457"/>
    </location>
</feature>
<feature type="region of interest" description="Disordered" evidence="1">
    <location>
        <begin position="308"/>
        <end position="352"/>
    </location>
</feature>
<dbReference type="Proteomes" id="UP000673691">
    <property type="component" value="Unassembled WGS sequence"/>
</dbReference>
<dbReference type="AlphaFoldDB" id="A0A8H7ZY26"/>
<keyword evidence="2" id="KW-1133">Transmembrane helix</keyword>
<evidence type="ECO:0000256" key="2">
    <source>
        <dbReference type="SAM" id="Phobius"/>
    </source>
</evidence>
<name>A0A8H7ZY26_9FUNG</name>
<comment type="caution">
    <text evidence="3">The sequence shown here is derived from an EMBL/GenBank/DDBJ whole genome shotgun (WGS) entry which is preliminary data.</text>
</comment>
<feature type="non-terminal residue" evidence="3">
    <location>
        <position position="1"/>
    </location>
</feature>
<organism evidence="3 4">
    <name type="scientific">Olpidium bornovanus</name>
    <dbReference type="NCBI Taxonomy" id="278681"/>
    <lineage>
        <taxon>Eukaryota</taxon>
        <taxon>Fungi</taxon>
        <taxon>Fungi incertae sedis</taxon>
        <taxon>Olpidiomycota</taxon>
        <taxon>Olpidiomycotina</taxon>
        <taxon>Olpidiomycetes</taxon>
        <taxon>Olpidiales</taxon>
        <taxon>Olpidiaceae</taxon>
        <taxon>Olpidium</taxon>
    </lineage>
</organism>
<protein>
    <submittedName>
        <fullName evidence="3">Uncharacterized protein</fullName>
    </submittedName>
</protein>
<keyword evidence="2" id="KW-0812">Transmembrane</keyword>
<keyword evidence="4" id="KW-1185">Reference proteome</keyword>
<gene>
    <name evidence="3" type="ORF">BJ554DRAFT_6221</name>
</gene>
<accession>A0A8H7ZY26</accession>
<evidence type="ECO:0000256" key="1">
    <source>
        <dbReference type="SAM" id="MobiDB-lite"/>
    </source>
</evidence>
<proteinExistence type="predicted"/>
<sequence>GSAAAETPNPGVRNTQRANPVILFAGSIYFAFANIVFRYQFAFANVRKYEKAGRLWMQMADQIHELGHGLQVAPDLDEGHMGSGGVNGDSRFGAVPSSDLPTTVPERHVPRDVRPGAREDWGRRIIEEAEALELLEAAEAAASGFSGLLLPRISILSPAASYFRRAPSDPNTSPAAALGTGAFESFSSSRIDPDGSSPVEQASGDNETIFRLNIQDESSSNQTSTHPCLIERLPTLLWLPLNPLNQKLDPDHTTQIGQAIVSSEALKGTGRFRAAEKFRRDGAFLRRPSSIGIAMGVTVGREMAEGVVQSRDGREVCTDSAEPRPPSTFQTRRRRRRRRRSGPAPVLSSSPSPASILLPEVGLLADLPLLPASVSRGDTTLWPSSADAAADLASYKSPSAVAASATSVDSLVVPDIDILEGGGSAASVLSRPASAAMTGPGPTVARATEREKKDGNL</sequence>
<feature type="transmembrane region" description="Helical" evidence="2">
    <location>
        <begin position="20"/>
        <end position="41"/>
    </location>
</feature>
<evidence type="ECO:0000313" key="3">
    <source>
        <dbReference type="EMBL" id="KAG5461564.1"/>
    </source>
</evidence>
<dbReference type="OrthoDB" id="1689567at2759"/>